<dbReference type="AlphaFoldDB" id="A0A0E9TKB8"/>
<feature type="region of interest" description="Disordered" evidence="1">
    <location>
        <begin position="1"/>
        <end position="32"/>
    </location>
</feature>
<sequence>MGLSRRHRTESQTQTVGLSHRHRSESLIQTQD</sequence>
<accession>A0A0E9TKB8</accession>
<dbReference type="EMBL" id="GBXM01054675">
    <property type="protein sequence ID" value="JAH53902.1"/>
    <property type="molecule type" value="Transcribed_RNA"/>
</dbReference>
<reference evidence="2" key="1">
    <citation type="submission" date="2014-11" db="EMBL/GenBank/DDBJ databases">
        <authorList>
            <person name="Amaro Gonzalez C."/>
        </authorList>
    </citation>
    <scope>NUCLEOTIDE SEQUENCE</scope>
</reference>
<proteinExistence type="predicted"/>
<reference evidence="2" key="2">
    <citation type="journal article" date="2015" name="Fish Shellfish Immunol.">
        <title>Early steps in the European eel (Anguilla anguilla)-Vibrio vulnificus interaction in the gills: Role of the RtxA13 toxin.</title>
        <authorList>
            <person name="Callol A."/>
            <person name="Pajuelo D."/>
            <person name="Ebbesson L."/>
            <person name="Teles M."/>
            <person name="MacKenzie S."/>
            <person name="Amaro C."/>
        </authorList>
    </citation>
    <scope>NUCLEOTIDE SEQUENCE</scope>
</reference>
<protein>
    <submittedName>
        <fullName evidence="2">Uncharacterized protein</fullName>
    </submittedName>
</protein>
<evidence type="ECO:0000256" key="1">
    <source>
        <dbReference type="SAM" id="MobiDB-lite"/>
    </source>
</evidence>
<evidence type="ECO:0000313" key="2">
    <source>
        <dbReference type="EMBL" id="JAH53902.1"/>
    </source>
</evidence>
<name>A0A0E9TKB8_ANGAN</name>
<organism evidence="2">
    <name type="scientific">Anguilla anguilla</name>
    <name type="common">European freshwater eel</name>
    <name type="synonym">Muraena anguilla</name>
    <dbReference type="NCBI Taxonomy" id="7936"/>
    <lineage>
        <taxon>Eukaryota</taxon>
        <taxon>Metazoa</taxon>
        <taxon>Chordata</taxon>
        <taxon>Craniata</taxon>
        <taxon>Vertebrata</taxon>
        <taxon>Euteleostomi</taxon>
        <taxon>Actinopterygii</taxon>
        <taxon>Neopterygii</taxon>
        <taxon>Teleostei</taxon>
        <taxon>Anguilliformes</taxon>
        <taxon>Anguillidae</taxon>
        <taxon>Anguilla</taxon>
    </lineage>
</organism>